<dbReference type="WBParaSite" id="nRc.2.0.1.t28996-RA">
    <property type="protein sequence ID" value="nRc.2.0.1.t28996-RA"/>
    <property type="gene ID" value="nRc.2.0.1.g28996"/>
</dbReference>
<feature type="compositionally biased region" description="Acidic residues" evidence="1">
    <location>
        <begin position="71"/>
        <end position="82"/>
    </location>
</feature>
<proteinExistence type="predicted"/>
<reference evidence="3" key="1">
    <citation type="submission" date="2022-11" db="UniProtKB">
        <authorList>
            <consortium name="WormBaseParasite"/>
        </authorList>
    </citation>
    <scope>IDENTIFICATION</scope>
</reference>
<evidence type="ECO:0000313" key="3">
    <source>
        <dbReference type="WBParaSite" id="nRc.2.0.1.t28996-RA"/>
    </source>
</evidence>
<keyword evidence="2" id="KW-1185">Reference proteome</keyword>
<protein>
    <submittedName>
        <fullName evidence="3">Uncharacterized protein</fullName>
    </submittedName>
</protein>
<feature type="region of interest" description="Disordered" evidence="1">
    <location>
        <begin position="62"/>
        <end position="82"/>
    </location>
</feature>
<organism evidence="2 3">
    <name type="scientific">Romanomermis culicivorax</name>
    <name type="common">Nematode worm</name>
    <dbReference type="NCBI Taxonomy" id="13658"/>
    <lineage>
        <taxon>Eukaryota</taxon>
        <taxon>Metazoa</taxon>
        <taxon>Ecdysozoa</taxon>
        <taxon>Nematoda</taxon>
        <taxon>Enoplea</taxon>
        <taxon>Dorylaimia</taxon>
        <taxon>Mermithida</taxon>
        <taxon>Mermithoidea</taxon>
        <taxon>Mermithidae</taxon>
        <taxon>Romanomermis</taxon>
    </lineage>
</organism>
<name>A0A915JRY8_ROMCU</name>
<evidence type="ECO:0000313" key="2">
    <source>
        <dbReference type="Proteomes" id="UP000887565"/>
    </source>
</evidence>
<accession>A0A915JRY8</accession>
<sequence>MDERMWQGLCEVWVVAFQQTIHGLIIGVAEAISLEGITILAADVDWQLVRTYKLVAGAAKVDGKAGRDSGSSEDCELAPDES</sequence>
<dbReference type="Proteomes" id="UP000887565">
    <property type="component" value="Unplaced"/>
</dbReference>
<dbReference type="AlphaFoldDB" id="A0A915JRY8"/>
<evidence type="ECO:0000256" key="1">
    <source>
        <dbReference type="SAM" id="MobiDB-lite"/>
    </source>
</evidence>